<dbReference type="PANTHER" id="PTHR32071">
    <property type="entry name" value="TRANSCRIPTIONAL REGULATORY PROTEIN"/>
    <property type="match status" value="1"/>
</dbReference>
<organism evidence="7 8">
    <name type="scientific">Modicisalibacter ilicicola DSM 19980</name>
    <dbReference type="NCBI Taxonomy" id="1121942"/>
    <lineage>
        <taxon>Bacteria</taxon>
        <taxon>Pseudomonadati</taxon>
        <taxon>Pseudomonadota</taxon>
        <taxon>Gammaproteobacteria</taxon>
        <taxon>Oceanospirillales</taxon>
        <taxon>Halomonadaceae</taxon>
        <taxon>Modicisalibacter</taxon>
    </lineage>
</organism>
<evidence type="ECO:0000313" key="7">
    <source>
        <dbReference type="EMBL" id="SHF36970.1"/>
    </source>
</evidence>
<dbReference type="Pfam" id="PF02954">
    <property type="entry name" value="HTH_8"/>
    <property type="match status" value="1"/>
</dbReference>
<dbReference type="CDD" id="cd00009">
    <property type="entry name" value="AAA"/>
    <property type="match status" value="1"/>
</dbReference>
<dbReference type="InterPro" id="IPR025662">
    <property type="entry name" value="Sigma_54_int_dom_ATP-bd_1"/>
</dbReference>
<dbReference type="EMBL" id="FQUJ01000010">
    <property type="protein sequence ID" value="SHF36970.1"/>
    <property type="molecule type" value="Genomic_DNA"/>
</dbReference>
<dbReference type="GO" id="GO:0005524">
    <property type="term" value="F:ATP binding"/>
    <property type="evidence" value="ECO:0007669"/>
    <property type="project" value="UniProtKB-KW"/>
</dbReference>
<dbReference type="Gene3D" id="1.10.8.60">
    <property type="match status" value="1"/>
</dbReference>
<dbReference type="PROSITE" id="PS50045">
    <property type="entry name" value="SIGMA54_INTERACT_4"/>
    <property type="match status" value="1"/>
</dbReference>
<dbReference type="GO" id="GO:0006355">
    <property type="term" value="P:regulation of DNA-templated transcription"/>
    <property type="evidence" value="ECO:0007669"/>
    <property type="project" value="InterPro"/>
</dbReference>
<dbReference type="SUPFAM" id="SSF46689">
    <property type="entry name" value="Homeodomain-like"/>
    <property type="match status" value="1"/>
</dbReference>
<dbReference type="OrthoDB" id="9804019at2"/>
<dbReference type="InterPro" id="IPR027417">
    <property type="entry name" value="P-loop_NTPase"/>
</dbReference>
<evidence type="ECO:0000313" key="8">
    <source>
        <dbReference type="Proteomes" id="UP000184346"/>
    </source>
</evidence>
<evidence type="ECO:0000256" key="5">
    <source>
        <dbReference type="ARBA" id="ARBA00023163"/>
    </source>
</evidence>
<keyword evidence="4" id="KW-0238">DNA-binding</keyword>
<dbReference type="Gene3D" id="3.40.50.300">
    <property type="entry name" value="P-loop containing nucleotide triphosphate hydrolases"/>
    <property type="match status" value="1"/>
</dbReference>
<reference evidence="7 8" key="1">
    <citation type="submission" date="2016-11" db="EMBL/GenBank/DDBJ databases">
        <authorList>
            <person name="Jaros S."/>
            <person name="Januszkiewicz K."/>
            <person name="Wedrychowicz H."/>
        </authorList>
    </citation>
    <scope>NUCLEOTIDE SEQUENCE [LARGE SCALE GENOMIC DNA]</scope>
    <source>
        <strain evidence="7 8">DSM 19980</strain>
    </source>
</reference>
<dbReference type="PROSITE" id="PS00675">
    <property type="entry name" value="SIGMA54_INTERACT_1"/>
    <property type="match status" value="1"/>
</dbReference>
<dbReference type="InterPro" id="IPR002078">
    <property type="entry name" value="Sigma_54_int"/>
</dbReference>
<dbReference type="InterPro" id="IPR002197">
    <property type="entry name" value="HTH_Fis"/>
</dbReference>
<dbReference type="GO" id="GO:0043565">
    <property type="term" value="F:sequence-specific DNA binding"/>
    <property type="evidence" value="ECO:0007669"/>
    <property type="project" value="InterPro"/>
</dbReference>
<dbReference type="InterPro" id="IPR025944">
    <property type="entry name" value="Sigma_54_int_dom_CS"/>
</dbReference>
<dbReference type="InterPro" id="IPR058031">
    <property type="entry name" value="AAA_lid_NorR"/>
</dbReference>
<dbReference type="FunFam" id="3.40.50.300:FF:000006">
    <property type="entry name" value="DNA-binding transcriptional regulator NtrC"/>
    <property type="match status" value="1"/>
</dbReference>
<dbReference type="InterPro" id="IPR003593">
    <property type="entry name" value="AAA+_ATPase"/>
</dbReference>
<protein>
    <submittedName>
        <fullName evidence="7">Sigma-54 specific transcriptional regulator</fullName>
    </submittedName>
</protein>
<proteinExistence type="predicted"/>
<keyword evidence="5" id="KW-0804">Transcription</keyword>
<sequence length="511" mass="57071">MSLDRMTIALDMLACPNTASLRERGRAALCETHDLVWSHCLALDASGRWLVQDDSEIRLACDDFRHPYAHAIRRGTPLTLKLGEARSRLDHPDFQAQVARLSSDLLLEIRPLRALDGAREWLGVLAFAASTVALDALLDDPGFSVFERLLCQLWARHHRQLDEHRQRSQLRDSLTKLNAGARRQALSRRLAETILGETPAIQTLREQIVRAAETSLAVLIQGETGSGKDLVARALHRLSARANGPFVALNCAAIPETLLESELFGHAKGAFSGADQARNGLLGETDGGTLFLDEIGDMPQSLQAKLLRVLESGRYRPLGESEERRADLRLVAATHQPLREHIRDGRFRADLFYRLSQFPLVLPPLRERRDDIALLAKTFIDEFCRRERRAELGITPAALRLLRERDYPGNIRELKNLIDYACAMTPAGEDVGPRSLLIVAEERAAPAQDIAPPGTTDNAISDLRQALRDYEARLIRERLDRFDGNRTLAAQSLGVPKRTLAHKCQLLELDP</sequence>
<dbReference type="Pfam" id="PF00158">
    <property type="entry name" value="Sigma54_activat"/>
    <property type="match status" value="1"/>
</dbReference>
<dbReference type="AlphaFoldDB" id="A0A1M5B3H0"/>
<dbReference type="Gene3D" id="1.10.10.60">
    <property type="entry name" value="Homeodomain-like"/>
    <property type="match status" value="1"/>
</dbReference>
<accession>A0A1M5B3H0</accession>
<dbReference type="SMART" id="SM00382">
    <property type="entry name" value="AAA"/>
    <property type="match status" value="1"/>
</dbReference>
<evidence type="ECO:0000256" key="4">
    <source>
        <dbReference type="ARBA" id="ARBA00023125"/>
    </source>
</evidence>
<feature type="domain" description="Sigma-54 factor interaction" evidence="6">
    <location>
        <begin position="194"/>
        <end position="423"/>
    </location>
</feature>
<dbReference type="InterPro" id="IPR009057">
    <property type="entry name" value="Homeodomain-like_sf"/>
</dbReference>
<dbReference type="Pfam" id="PF25601">
    <property type="entry name" value="AAA_lid_14"/>
    <property type="match status" value="1"/>
</dbReference>
<dbReference type="PRINTS" id="PR01590">
    <property type="entry name" value="HTHFIS"/>
</dbReference>
<evidence type="ECO:0000256" key="1">
    <source>
        <dbReference type="ARBA" id="ARBA00022741"/>
    </source>
</evidence>
<keyword evidence="8" id="KW-1185">Reference proteome</keyword>
<name>A0A1M5B3H0_9GAMM</name>
<dbReference type="PANTHER" id="PTHR32071:SF117">
    <property type="entry name" value="PTS-DEPENDENT DIHYDROXYACETONE KINASE OPERON REGULATORY PROTEIN-RELATED"/>
    <property type="match status" value="1"/>
</dbReference>
<keyword evidence="2" id="KW-0067">ATP-binding</keyword>
<dbReference type="RefSeq" id="WP_072823235.1">
    <property type="nucleotide sequence ID" value="NZ_FQUJ01000010.1"/>
</dbReference>
<dbReference type="Proteomes" id="UP000184346">
    <property type="component" value="Unassembled WGS sequence"/>
</dbReference>
<dbReference type="STRING" id="1121942.SAMN02745148_02452"/>
<evidence type="ECO:0000256" key="2">
    <source>
        <dbReference type="ARBA" id="ARBA00022840"/>
    </source>
</evidence>
<keyword evidence="1" id="KW-0547">Nucleotide-binding</keyword>
<evidence type="ECO:0000259" key="6">
    <source>
        <dbReference type="PROSITE" id="PS50045"/>
    </source>
</evidence>
<dbReference type="PROSITE" id="PS00688">
    <property type="entry name" value="SIGMA54_INTERACT_3"/>
    <property type="match status" value="1"/>
</dbReference>
<gene>
    <name evidence="7" type="ORF">SAMN02745148_02452</name>
</gene>
<keyword evidence="3" id="KW-0805">Transcription regulation</keyword>
<dbReference type="SUPFAM" id="SSF52540">
    <property type="entry name" value="P-loop containing nucleoside triphosphate hydrolases"/>
    <property type="match status" value="1"/>
</dbReference>
<evidence type="ECO:0000256" key="3">
    <source>
        <dbReference type="ARBA" id="ARBA00023015"/>
    </source>
</evidence>